<dbReference type="InterPro" id="IPR010368">
    <property type="entry name" value="Com_YlbF"/>
</dbReference>
<dbReference type="HAMAP" id="MF_01526">
    <property type="entry name" value="UPF0342"/>
    <property type="match status" value="1"/>
</dbReference>
<dbReference type="AlphaFoldDB" id="A0A0R1TXP5"/>
<comment type="similarity">
    <text evidence="1">Belongs to the UPF0342 family.</text>
</comment>
<dbReference type="Proteomes" id="UP000051324">
    <property type="component" value="Unassembled WGS sequence"/>
</dbReference>
<sequence>MVNIYDTANQLESDLKETQQYKDLQTAYEALKADEAAYACFKELQGLQEEMQHKQMQGNITEEDFKKLQAAGEKAKDFETLQQLMLKEQALSMLMDELSQIIFQPVQELYRD</sequence>
<protein>
    <recommendedName>
        <fullName evidence="1">UPF0342 protein FC32_GL000841</fullName>
    </recommendedName>
</protein>
<evidence type="ECO:0000313" key="2">
    <source>
        <dbReference type="EMBL" id="KRL83587.1"/>
    </source>
</evidence>
<dbReference type="SUPFAM" id="SSF158622">
    <property type="entry name" value="YheA/YmcA-like"/>
    <property type="match status" value="1"/>
</dbReference>
<keyword evidence="3" id="KW-1185">Reference proteome</keyword>
<evidence type="ECO:0000313" key="3">
    <source>
        <dbReference type="Proteomes" id="UP000051324"/>
    </source>
</evidence>
<dbReference type="Gene3D" id="1.20.1500.10">
    <property type="entry name" value="YheA/YmcA-like"/>
    <property type="match status" value="1"/>
</dbReference>
<dbReference type="Pfam" id="PF06133">
    <property type="entry name" value="Com_YlbF"/>
    <property type="match status" value="1"/>
</dbReference>
<dbReference type="OrthoDB" id="9811402at2"/>
<accession>A0A0R1TXP5</accession>
<gene>
    <name evidence="2" type="ORF">FC32_GL000841</name>
</gene>
<organism evidence="2 3">
    <name type="scientific">Ligilactobacillus apodemi DSM 16634 = JCM 16172</name>
    <dbReference type="NCBI Taxonomy" id="1423724"/>
    <lineage>
        <taxon>Bacteria</taxon>
        <taxon>Bacillati</taxon>
        <taxon>Bacillota</taxon>
        <taxon>Bacilli</taxon>
        <taxon>Lactobacillales</taxon>
        <taxon>Lactobacillaceae</taxon>
        <taxon>Ligilactobacillus</taxon>
    </lineage>
</organism>
<name>A0A0R1TXP5_9LACO</name>
<dbReference type="STRING" id="1423724.FC32_GL000841"/>
<comment type="caution">
    <text evidence="2">The sequence shown here is derived from an EMBL/GenBank/DDBJ whole genome shotgun (WGS) entry which is preliminary data.</text>
</comment>
<dbReference type="InterPro" id="IPR023378">
    <property type="entry name" value="YheA/YmcA-like_dom_sf"/>
</dbReference>
<proteinExistence type="inferred from homology"/>
<evidence type="ECO:0000256" key="1">
    <source>
        <dbReference type="HAMAP-Rule" id="MF_01526"/>
    </source>
</evidence>
<dbReference type="EMBL" id="AZFT01000053">
    <property type="protein sequence ID" value="KRL83587.1"/>
    <property type="molecule type" value="Genomic_DNA"/>
</dbReference>
<dbReference type="RefSeq" id="WP_025087115.1">
    <property type="nucleotide sequence ID" value="NZ_AZFT01000053.1"/>
</dbReference>
<dbReference type="eggNOG" id="COG3679">
    <property type="taxonomic scope" value="Bacteria"/>
</dbReference>
<reference evidence="2 3" key="1">
    <citation type="journal article" date="2015" name="Genome Announc.">
        <title>Expanding the biotechnology potential of lactobacilli through comparative genomics of 213 strains and associated genera.</title>
        <authorList>
            <person name="Sun Z."/>
            <person name="Harris H.M."/>
            <person name="McCann A."/>
            <person name="Guo C."/>
            <person name="Argimon S."/>
            <person name="Zhang W."/>
            <person name="Yang X."/>
            <person name="Jeffery I.B."/>
            <person name="Cooney J.C."/>
            <person name="Kagawa T.F."/>
            <person name="Liu W."/>
            <person name="Song Y."/>
            <person name="Salvetti E."/>
            <person name="Wrobel A."/>
            <person name="Rasinkangas P."/>
            <person name="Parkhill J."/>
            <person name="Rea M.C."/>
            <person name="O'Sullivan O."/>
            <person name="Ritari J."/>
            <person name="Douillard F.P."/>
            <person name="Paul Ross R."/>
            <person name="Yang R."/>
            <person name="Briner A.E."/>
            <person name="Felis G.E."/>
            <person name="de Vos W.M."/>
            <person name="Barrangou R."/>
            <person name="Klaenhammer T.R."/>
            <person name="Caufield P.W."/>
            <person name="Cui Y."/>
            <person name="Zhang H."/>
            <person name="O'Toole P.W."/>
        </authorList>
    </citation>
    <scope>NUCLEOTIDE SEQUENCE [LARGE SCALE GENOMIC DNA]</scope>
    <source>
        <strain evidence="2 3">DSM 16634</strain>
    </source>
</reference>
<dbReference type="PATRIC" id="fig|1423724.4.peg.880"/>